<evidence type="ECO:0008006" key="2">
    <source>
        <dbReference type="Google" id="ProtNLM"/>
    </source>
</evidence>
<evidence type="ECO:0000313" key="1">
    <source>
        <dbReference type="EMBL" id="KAL0445861.1"/>
    </source>
</evidence>
<accession>A0AAW2WYJ3</accession>
<dbReference type="PANTHER" id="PTHR33116">
    <property type="entry name" value="REVERSE TRANSCRIPTASE ZINC-BINDING DOMAIN-CONTAINING PROTEIN-RELATED-RELATED"/>
    <property type="match status" value="1"/>
</dbReference>
<dbReference type="PANTHER" id="PTHR33116:SF86">
    <property type="entry name" value="REVERSE TRANSCRIPTASE DOMAIN-CONTAINING PROTEIN"/>
    <property type="match status" value="1"/>
</dbReference>
<dbReference type="EMBL" id="JACGWN010000006">
    <property type="protein sequence ID" value="KAL0445861.1"/>
    <property type="molecule type" value="Genomic_DNA"/>
</dbReference>
<protein>
    <recommendedName>
        <fullName evidence="2">Reverse transcriptase domain-containing protein</fullName>
    </recommendedName>
</protein>
<organism evidence="1">
    <name type="scientific">Sesamum latifolium</name>
    <dbReference type="NCBI Taxonomy" id="2727402"/>
    <lineage>
        <taxon>Eukaryota</taxon>
        <taxon>Viridiplantae</taxon>
        <taxon>Streptophyta</taxon>
        <taxon>Embryophyta</taxon>
        <taxon>Tracheophyta</taxon>
        <taxon>Spermatophyta</taxon>
        <taxon>Magnoliopsida</taxon>
        <taxon>eudicotyledons</taxon>
        <taxon>Gunneridae</taxon>
        <taxon>Pentapetalae</taxon>
        <taxon>asterids</taxon>
        <taxon>lamiids</taxon>
        <taxon>Lamiales</taxon>
        <taxon>Pedaliaceae</taxon>
        <taxon>Sesamum</taxon>
    </lineage>
</organism>
<dbReference type="AlphaFoldDB" id="A0AAW2WYJ3"/>
<proteinExistence type="predicted"/>
<reference evidence="1" key="2">
    <citation type="journal article" date="2024" name="Plant">
        <title>Genomic evolution and insights into agronomic trait innovations of Sesamum species.</title>
        <authorList>
            <person name="Miao H."/>
            <person name="Wang L."/>
            <person name="Qu L."/>
            <person name="Liu H."/>
            <person name="Sun Y."/>
            <person name="Le M."/>
            <person name="Wang Q."/>
            <person name="Wei S."/>
            <person name="Zheng Y."/>
            <person name="Lin W."/>
            <person name="Duan Y."/>
            <person name="Cao H."/>
            <person name="Xiong S."/>
            <person name="Wang X."/>
            <person name="Wei L."/>
            <person name="Li C."/>
            <person name="Ma Q."/>
            <person name="Ju M."/>
            <person name="Zhao R."/>
            <person name="Li G."/>
            <person name="Mu C."/>
            <person name="Tian Q."/>
            <person name="Mei H."/>
            <person name="Zhang T."/>
            <person name="Gao T."/>
            <person name="Zhang H."/>
        </authorList>
    </citation>
    <scope>NUCLEOTIDE SEQUENCE</scope>
    <source>
        <strain evidence="1">KEN1</strain>
    </source>
</reference>
<name>A0AAW2WYJ3_9LAMI</name>
<sequence length="162" mass="18137">MAISHQGPRVSHLLFADDTLILCQASKEDLGCVRRVLEILEAVSGLSVNLEKSSMTFSKNTPIEGRKELAAVLKVRIVEKHDKYLGLRASVGHLKRMIFQYIKDRVWAKLQSWSLRNSSQAGRMVLLQSIISSMPTYAMSCFLLPLSTCRESGYLALALRKA</sequence>
<gene>
    <name evidence="1" type="ORF">Slati_1714000</name>
</gene>
<reference evidence="1" key="1">
    <citation type="submission" date="2020-06" db="EMBL/GenBank/DDBJ databases">
        <authorList>
            <person name="Li T."/>
            <person name="Hu X."/>
            <person name="Zhang T."/>
            <person name="Song X."/>
            <person name="Zhang H."/>
            <person name="Dai N."/>
            <person name="Sheng W."/>
            <person name="Hou X."/>
            <person name="Wei L."/>
        </authorList>
    </citation>
    <scope>NUCLEOTIDE SEQUENCE</scope>
    <source>
        <strain evidence="1">KEN1</strain>
        <tissue evidence="1">Leaf</tissue>
    </source>
</reference>
<comment type="caution">
    <text evidence="1">The sequence shown here is derived from an EMBL/GenBank/DDBJ whole genome shotgun (WGS) entry which is preliminary data.</text>
</comment>